<dbReference type="Pfam" id="PF00288">
    <property type="entry name" value="GHMP_kinases_N"/>
    <property type="match status" value="1"/>
</dbReference>
<protein>
    <recommendedName>
        <fullName evidence="5">GHMP kinase N-terminal domain-containing protein</fullName>
    </recommendedName>
</protein>
<dbReference type="GO" id="GO:0050515">
    <property type="term" value="F:4-(cytidine 5'-diphospho)-2-C-methyl-D-erythritol kinase activity"/>
    <property type="evidence" value="ECO:0007669"/>
    <property type="project" value="InterPro"/>
</dbReference>
<dbReference type="PANTHER" id="PTHR43527:SF2">
    <property type="entry name" value="4-DIPHOSPHOCYTIDYL-2-C-METHYL-D-ERYTHRITOL KINASE, CHLOROPLASTIC"/>
    <property type="match status" value="1"/>
</dbReference>
<evidence type="ECO:0000313" key="6">
    <source>
        <dbReference type="EMBL" id="SVC02513.1"/>
    </source>
</evidence>
<dbReference type="GO" id="GO:0016114">
    <property type="term" value="P:terpenoid biosynthetic process"/>
    <property type="evidence" value="ECO:0007669"/>
    <property type="project" value="InterPro"/>
</dbReference>
<dbReference type="NCBIfam" id="TIGR00154">
    <property type="entry name" value="ispE"/>
    <property type="match status" value="1"/>
</dbReference>
<evidence type="ECO:0000256" key="1">
    <source>
        <dbReference type="ARBA" id="ARBA00022679"/>
    </source>
</evidence>
<name>A0A382IUG8_9ZZZZ</name>
<keyword evidence="1" id="KW-0808">Transferase</keyword>
<dbReference type="PANTHER" id="PTHR43527">
    <property type="entry name" value="4-DIPHOSPHOCYTIDYL-2-C-METHYL-D-ERYTHRITOL KINASE, CHLOROPLASTIC"/>
    <property type="match status" value="1"/>
</dbReference>
<proteinExistence type="inferred from homology"/>
<feature type="non-terminal residue" evidence="6">
    <location>
        <position position="199"/>
    </location>
</feature>
<reference evidence="6" key="1">
    <citation type="submission" date="2018-05" db="EMBL/GenBank/DDBJ databases">
        <authorList>
            <person name="Lanie J.A."/>
            <person name="Ng W.-L."/>
            <person name="Kazmierczak K.M."/>
            <person name="Andrzejewski T.M."/>
            <person name="Davidsen T.M."/>
            <person name="Wayne K.J."/>
            <person name="Tettelin H."/>
            <person name="Glass J.I."/>
            <person name="Rusch D."/>
            <person name="Podicherti R."/>
            <person name="Tsui H.-C.T."/>
            <person name="Winkler M.E."/>
        </authorList>
    </citation>
    <scope>NUCLEOTIDE SEQUENCE</scope>
</reference>
<dbReference type="InterPro" id="IPR020568">
    <property type="entry name" value="Ribosomal_Su5_D2-typ_SF"/>
</dbReference>
<dbReference type="GO" id="GO:0005524">
    <property type="term" value="F:ATP binding"/>
    <property type="evidence" value="ECO:0007669"/>
    <property type="project" value="UniProtKB-KW"/>
</dbReference>
<accession>A0A382IUG8</accession>
<dbReference type="SUPFAM" id="SSF54211">
    <property type="entry name" value="Ribosomal protein S5 domain 2-like"/>
    <property type="match status" value="1"/>
</dbReference>
<organism evidence="6">
    <name type="scientific">marine metagenome</name>
    <dbReference type="NCBI Taxonomy" id="408172"/>
    <lineage>
        <taxon>unclassified sequences</taxon>
        <taxon>metagenomes</taxon>
        <taxon>ecological metagenomes</taxon>
    </lineage>
</organism>
<evidence type="ECO:0000256" key="2">
    <source>
        <dbReference type="ARBA" id="ARBA00022741"/>
    </source>
</evidence>
<evidence type="ECO:0000256" key="3">
    <source>
        <dbReference type="ARBA" id="ARBA00022777"/>
    </source>
</evidence>
<dbReference type="EMBL" id="UINC01069271">
    <property type="protein sequence ID" value="SVC02513.1"/>
    <property type="molecule type" value="Genomic_DNA"/>
</dbReference>
<keyword evidence="2" id="KW-0547">Nucleotide-binding</keyword>
<sequence>MSSISLRSYAKINLGLQVIRKRTDGYHDIETVMQTVDLTDRITVTPQRSQIEVTCSDPMVPVDGQNLVHRAAQMLRDRYEINRGVRIDIQKQIPVAAGLAGGSGNGAMTLLALNRMWGLDLPERELSRLAAELGSDIPFCMLGGTVLATGRGEHLEQLDVQCPCVFVLATPNCQVSSTWAYQNLKIDLTNVESMINLVL</sequence>
<dbReference type="Gene3D" id="3.30.230.10">
    <property type="match status" value="1"/>
</dbReference>
<keyword evidence="3" id="KW-0418">Kinase</keyword>
<dbReference type="AlphaFoldDB" id="A0A382IUG8"/>
<dbReference type="InterPro" id="IPR004424">
    <property type="entry name" value="IspE"/>
</dbReference>
<dbReference type="InterPro" id="IPR006204">
    <property type="entry name" value="GHMP_kinase_N_dom"/>
</dbReference>
<evidence type="ECO:0000259" key="5">
    <source>
        <dbReference type="Pfam" id="PF00288"/>
    </source>
</evidence>
<gene>
    <name evidence="6" type="ORF">METZ01_LOCUS255367</name>
</gene>
<dbReference type="InterPro" id="IPR014721">
    <property type="entry name" value="Ribsml_uS5_D2-typ_fold_subgr"/>
</dbReference>
<evidence type="ECO:0000256" key="4">
    <source>
        <dbReference type="ARBA" id="ARBA00022840"/>
    </source>
</evidence>
<feature type="domain" description="GHMP kinase N-terminal" evidence="5">
    <location>
        <begin position="66"/>
        <end position="144"/>
    </location>
</feature>
<dbReference type="HAMAP" id="MF_00061">
    <property type="entry name" value="IspE"/>
    <property type="match status" value="1"/>
</dbReference>
<keyword evidence="4" id="KW-0067">ATP-binding</keyword>